<dbReference type="RefSeq" id="WP_220177759.1">
    <property type="nucleotide sequence ID" value="NZ_CP040817.1"/>
</dbReference>
<name>A0ABX8VT00_9GAMM</name>
<keyword evidence="2" id="KW-1185">Reference proteome</keyword>
<evidence type="ECO:0000313" key="2">
    <source>
        <dbReference type="Proteomes" id="UP000824976"/>
    </source>
</evidence>
<dbReference type="EMBL" id="CP040817">
    <property type="protein sequence ID" value="QYM90922.1"/>
    <property type="molecule type" value="Genomic_DNA"/>
</dbReference>
<sequence length="156" mass="17767">MAQSPLPFDLTRILSFDLELDKDHKLRHLGAVLDQQVLSIKGNTADAVSQLEQLAQQSDMILGHPLHQRLSSLQVDMPVQLKHDNNGIIKIHHQNNSVAQLSTNGQSEWHDRMPHIKAASVIAIIQRSKEQEQGKYKESARVENWELPIVQIEYEE</sequence>
<organism evidence="1 2">
    <name type="scientific">Dickeya zeae</name>
    <dbReference type="NCBI Taxonomy" id="204042"/>
    <lineage>
        <taxon>Bacteria</taxon>
        <taxon>Pseudomonadati</taxon>
        <taxon>Pseudomonadota</taxon>
        <taxon>Gammaproteobacteria</taxon>
        <taxon>Enterobacterales</taxon>
        <taxon>Pectobacteriaceae</taxon>
        <taxon>Dickeya</taxon>
    </lineage>
</organism>
<accession>A0ABX8VT00</accession>
<reference evidence="1 2" key="1">
    <citation type="submission" date="2019-06" db="EMBL/GenBank/DDBJ databases">
        <title>Complete genome of Dickeya zeae PL65.</title>
        <authorList>
            <person name="Boluk G."/>
            <person name="Arif M."/>
        </authorList>
    </citation>
    <scope>NUCLEOTIDE SEQUENCE [LARGE SCALE GENOMIC DNA]</scope>
    <source>
        <strain evidence="1 2">PL65</strain>
    </source>
</reference>
<gene>
    <name evidence="1" type="ORF">FGI21_03105</name>
</gene>
<protein>
    <submittedName>
        <fullName evidence="1">Uncharacterized protein</fullName>
    </submittedName>
</protein>
<dbReference type="Proteomes" id="UP000824976">
    <property type="component" value="Chromosome"/>
</dbReference>
<proteinExistence type="predicted"/>
<evidence type="ECO:0000313" key="1">
    <source>
        <dbReference type="EMBL" id="QYM90922.1"/>
    </source>
</evidence>